<dbReference type="Gene3D" id="3.90.176.10">
    <property type="entry name" value="Toxin ADP-ribosyltransferase, Chain A, domain 1"/>
    <property type="match status" value="1"/>
</dbReference>
<evidence type="ECO:0000313" key="3">
    <source>
        <dbReference type="Proteomes" id="UP000663832"/>
    </source>
</evidence>
<dbReference type="Proteomes" id="UP000663877">
    <property type="component" value="Unassembled WGS sequence"/>
</dbReference>
<gene>
    <name evidence="1" type="ORF">BJG266_LOCUS2391</name>
    <name evidence="2" type="ORF">QVE165_LOCUS7498</name>
</gene>
<reference evidence="2" key="1">
    <citation type="submission" date="2021-02" db="EMBL/GenBank/DDBJ databases">
        <authorList>
            <person name="Nowell W R."/>
        </authorList>
    </citation>
    <scope>NUCLEOTIDE SEQUENCE</scope>
</reference>
<proteinExistence type="predicted"/>
<dbReference type="Proteomes" id="UP000663832">
    <property type="component" value="Unassembled WGS sequence"/>
</dbReference>
<dbReference type="EMBL" id="CAJNOM010000032">
    <property type="protein sequence ID" value="CAF0863464.1"/>
    <property type="molecule type" value="Genomic_DNA"/>
</dbReference>
<keyword evidence="3" id="KW-1185">Reference proteome</keyword>
<protein>
    <submittedName>
        <fullName evidence="2">Uncharacterized protein</fullName>
    </submittedName>
</protein>
<name>A0A813X0S5_9BILA</name>
<sequence length="127" mass="14136">MFLYPMLNRALRLMDCDIITHMGFFIGDLHRQIEQLHKEQYAGTTVANTFTIYRGQGLSTGDFEKMSKIKGGLVSFNNFLSTSKDREVSYAFAESNQTNPDLVGILFVIKADPSQSTTPFASIAGIS</sequence>
<comment type="caution">
    <text evidence="2">The sequence shown here is derived from an EMBL/GenBank/DDBJ whole genome shotgun (WGS) entry which is preliminary data.</text>
</comment>
<dbReference type="EMBL" id="CAJNOI010000005">
    <property type="protein sequence ID" value="CAF0750095.1"/>
    <property type="molecule type" value="Genomic_DNA"/>
</dbReference>
<dbReference type="SUPFAM" id="SSF56399">
    <property type="entry name" value="ADP-ribosylation"/>
    <property type="match status" value="1"/>
</dbReference>
<evidence type="ECO:0000313" key="2">
    <source>
        <dbReference type="EMBL" id="CAF0863464.1"/>
    </source>
</evidence>
<dbReference type="OrthoDB" id="10062036at2759"/>
<accession>A0A813X0S5</accession>
<organism evidence="2 3">
    <name type="scientific">Adineta steineri</name>
    <dbReference type="NCBI Taxonomy" id="433720"/>
    <lineage>
        <taxon>Eukaryota</taxon>
        <taxon>Metazoa</taxon>
        <taxon>Spiralia</taxon>
        <taxon>Gnathifera</taxon>
        <taxon>Rotifera</taxon>
        <taxon>Eurotatoria</taxon>
        <taxon>Bdelloidea</taxon>
        <taxon>Adinetida</taxon>
        <taxon>Adinetidae</taxon>
        <taxon>Adineta</taxon>
    </lineage>
</organism>
<dbReference type="AlphaFoldDB" id="A0A813X0S5"/>
<evidence type="ECO:0000313" key="1">
    <source>
        <dbReference type="EMBL" id="CAF0750095.1"/>
    </source>
</evidence>